<dbReference type="PROSITE" id="PS00028">
    <property type="entry name" value="ZINC_FINGER_C2H2_1"/>
    <property type="match status" value="2"/>
</dbReference>
<feature type="region of interest" description="Disordered" evidence="1">
    <location>
        <begin position="1"/>
        <end position="51"/>
    </location>
</feature>
<keyword evidence="4" id="KW-1185">Reference proteome</keyword>
<evidence type="ECO:0000259" key="2">
    <source>
        <dbReference type="PROSITE" id="PS00028"/>
    </source>
</evidence>
<feature type="region of interest" description="Disordered" evidence="1">
    <location>
        <begin position="510"/>
        <end position="556"/>
    </location>
</feature>
<dbReference type="Proteomes" id="UP000799324">
    <property type="component" value="Unassembled WGS sequence"/>
</dbReference>
<evidence type="ECO:0000313" key="4">
    <source>
        <dbReference type="Proteomes" id="UP000799324"/>
    </source>
</evidence>
<accession>A0A6A6T7E4</accession>
<name>A0A6A6T7E4_9PLEO</name>
<dbReference type="SMART" id="SM00355">
    <property type="entry name" value="ZnF_C2H2"/>
    <property type="match status" value="3"/>
</dbReference>
<proteinExistence type="predicted"/>
<feature type="domain" description="C2H2-type" evidence="2">
    <location>
        <begin position="249"/>
        <end position="269"/>
    </location>
</feature>
<feature type="compositionally biased region" description="Polar residues" evidence="1">
    <location>
        <begin position="9"/>
        <end position="18"/>
    </location>
</feature>
<evidence type="ECO:0000256" key="1">
    <source>
        <dbReference type="SAM" id="MobiDB-lite"/>
    </source>
</evidence>
<dbReference type="EMBL" id="MU004352">
    <property type="protein sequence ID" value="KAF2655227.1"/>
    <property type="molecule type" value="Genomic_DNA"/>
</dbReference>
<feature type="compositionally biased region" description="Low complexity" evidence="1">
    <location>
        <begin position="29"/>
        <end position="47"/>
    </location>
</feature>
<dbReference type="Gene3D" id="3.30.160.60">
    <property type="entry name" value="Classic Zinc Finger"/>
    <property type="match status" value="1"/>
</dbReference>
<feature type="region of interest" description="Disordered" evidence="1">
    <location>
        <begin position="570"/>
        <end position="590"/>
    </location>
</feature>
<dbReference type="InterPro" id="IPR013087">
    <property type="entry name" value="Znf_C2H2_type"/>
</dbReference>
<sequence length="623" mass="70475">MESEEPQLLQYSTPQHSNSFKRPRRSLQSTTPLSSVSESTSPSPRLSGQAQLTPEVIDHINGLKHLDDKQIFLLLEAARNGDRMRLSGADRSSMSTLGSRSSSYLSVPSSRVTSIMSDPRSSIASTDSSFTHYSTASNRLSTASSRLSTISTTPSTKNFACTFCDKALKSKPYWKSHEEEFHEQRLTWRCPDCEQIFHAGKRFREHHTKLHGCENCKQPRESGQPTSRKASPCVKKYEIVMHDKDAWGCGFCGCLLTTWEERCEHIALHFEEKRSKWNFTNVILGLLKQSDVSQAWHLTLTQRYGEQQNWPHFTWESKKCNRLRYKLETKWDTRMFDIEKLVEETLELAEIGSAESNDADPIEPAEANDSTEMVDCKLETFEYPSEQRLQSSHGLPSDNAMMDLDPVDSMQNVSQPTLPSQWPGSTDLSHTTMNADVSMDAFGSFTANMNVMSSDFTQQPVSQSYQQPGWPNAGFVSTPDLVNFQQPGAFMNYTPQKEVIQVPTSQYASFARPTSQHSSHASFARPTSQHSSHAGFGHYPRQSVPPNFLHHTGSTSSRRYIPKLVNIASPGHRIPQQDQPPPPPPKDEHRFSRLSMRRRPSNISQHTVVPNRDLGWNDECNWG</sequence>
<gene>
    <name evidence="3" type="ORF">K491DRAFT_704745</name>
</gene>
<reference evidence="3" key="1">
    <citation type="journal article" date="2020" name="Stud. Mycol.">
        <title>101 Dothideomycetes genomes: a test case for predicting lifestyles and emergence of pathogens.</title>
        <authorList>
            <person name="Haridas S."/>
            <person name="Albert R."/>
            <person name="Binder M."/>
            <person name="Bloem J."/>
            <person name="Labutti K."/>
            <person name="Salamov A."/>
            <person name="Andreopoulos B."/>
            <person name="Baker S."/>
            <person name="Barry K."/>
            <person name="Bills G."/>
            <person name="Bluhm B."/>
            <person name="Cannon C."/>
            <person name="Castanera R."/>
            <person name="Culley D."/>
            <person name="Daum C."/>
            <person name="Ezra D."/>
            <person name="Gonzalez J."/>
            <person name="Henrissat B."/>
            <person name="Kuo A."/>
            <person name="Liang C."/>
            <person name="Lipzen A."/>
            <person name="Lutzoni F."/>
            <person name="Magnuson J."/>
            <person name="Mondo S."/>
            <person name="Nolan M."/>
            <person name="Ohm R."/>
            <person name="Pangilinan J."/>
            <person name="Park H.-J."/>
            <person name="Ramirez L."/>
            <person name="Alfaro M."/>
            <person name="Sun H."/>
            <person name="Tritt A."/>
            <person name="Yoshinaga Y."/>
            <person name="Zwiers L.-H."/>
            <person name="Turgeon B."/>
            <person name="Goodwin S."/>
            <person name="Spatafora J."/>
            <person name="Crous P."/>
            <person name="Grigoriev I."/>
        </authorList>
    </citation>
    <scope>NUCLEOTIDE SEQUENCE</scope>
    <source>
        <strain evidence="3">CBS 122681</strain>
    </source>
</reference>
<dbReference type="OrthoDB" id="654211at2759"/>
<dbReference type="AlphaFoldDB" id="A0A6A6T7E4"/>
<feature type="domain" description="C2H2-type" evidence="2">
    <location>
        <begin position="190"/>
        <end position="211"/>
    </location>
</feature>
<protein>
    <recommendedName>
        <fullName evidence="2">C2H2-type domain-containing protein</fullName>
    </recommendedName>
</protein>
<evidence type="ECO:0000313" key="3">
    <source>
        <dbReference type="EMBL" id="KAF2655227.1"/>
    </source>
</evidence>
<organism evidence="3 4">
    <name type="scientific">Lophiostoma macrostomum CBS 122681</name>
    <dbReference type="NCBI Taxonomy" id="1314788"/>
    <lineage>
        <taxon>Eukaryota</taxon>
        <taxon>Fungi</taxon>
        <taxon>Dikarya</taxon>
        <taxon>Ascomycota</taxon>
        <taxon>Pezizomycotina</taxon>
        <taxon>Dothideomycetes</taxon>
        <taxon>Pleosporomycetidae</taxon>
        <taxon>Pleosporales</taxon>
        <taxon>Lophiostomataceae</taxon>
        <taxon>Lophiostoma</taxon>
    </lineage>
</organism>
<feature type="compositionally biased region" description="Polar residues" evidence="1">
    <location>
        <begin position="510"/>
        <end position="532"/>
    </location>
</feature>